<gene>
    <name evidence="2" type="ORF">glysoja_042130</name>
</gene>
<dbReference type="EMBL" id="KN666813">
    <property type="protein sequence ID" value="KHN07688.1"/>
    <property type="molecule type" value="Genomic_DNA"/>
</dbReference>
<dbReference type="Proteomes" id="UP000053555">
    <property type="component" value="Unassembled WGS sequence"/>
</dbReference>
<accession>A0A0B2PJA6</accession>
<evidence type="ECO:0000313" key="2">
    <source>
        <dbReference type="EMBL" id="KHN07688.1"/>
    </source>
</evidence>
<proteinExistence type="predicted"/>
<protein>
    <submittedName>
        <fullName evidence="2">Pentatricopeptide repeat-containing protein</fullName>
    </submittedName>
</protein>
<organism evidence="2">
    <name type="scientific">Glycine soja</name>
    <name type="common">Wild soybean</name>
    <dbReference type="NCBI Taxonomy" id="3848"/>
    <lineage>
        <taxon>Eukaryota</taxon>
        <taxon>Viridiplantae</taxon>
        <taxon>Streptophyta</taxon>
        <taxon>Embryophyta</taxon>
        <taxon>Tracheophyta</taxon>
        <taxon>Spermatophyta</taxon>
        <taxon>Magnoliopsida</taxon>
        <taxon>eudicotyledons</taxon>
        <taxon>Gunneridae</taxon>
        <taxon>Pentapetalae</taxon>
        <taxon>rosids</taxon>
        <taxon>fabids</taxon>
        <taxon>Fabales</taxon>
        <taxon>Fabaceae</taxon>
        <taxon>Papilionoideae</taxon>
        <taxon>50 kb inversion clade</taxon>
        <taxon>NPAAA clade</taxon>
        <taxon>indigoferoid/millettioid clade</taxon>
        <taxon>Phaseoleae</taxon>
        <taxon>Glycine</taxon>
        <taxon>Glycine subgen. Soja</taxon>
    </lineage>
</organism>
<dbReference type="Gene3D" id="1.25.40.10">
    <property type="entry name" value="Tetratricopeptide repeat domain"/>
    <property type="match status" value="1"/>
</dbReference>
<sequence length="223" mass="25021">MDQTTKKLIKGVLKNTNNPKLAWHLVKHVLSSPPSSSSTTTTHTQHLVTITSYNPHPRHRQNAPHSTPFPHFHDPSPHPVGPRRRGHYTLEEAKELFEVSLDRYLTLKNFMYKDLIEILCQDERLADANSLLHKLIDKGYGFNHASVMPVIDGLSKRGNKKRVIPGKLHKDGGSDWQDIINQDAGSGVALKTLKRVLKGWAQGSISSLQPQQNDFLDYNDGSG</sequence>
<reference evidence="2" key="1">
    <citation type="submission" date="2014-07" db="EMBL/GenBank/DDBJ databases">
        <title>Identification of a novel salt tolerance gene in wild soybean by whole-genome sequencing.</title>
        <authorList>
            <person name="Lam H.-M."/>
            <person name="Qi X."/>
            <person name="Li M.-W."/>
            <person name="Liu X."/>
            <person name="Xie M."/>
            <person name="Ni M."/>
            <person name="Xu X."/>
        </authorList>
    </citation>
    <scope>NUCLEOTIDE SEQUENCE [LARGE SCALE GENOMIC DNA]</scope>
    <source>
        <tissue evidence="2">Root</tissue>
    </source>
</reference>
<dbReference type="InterPro" id="IPR011990">
    <property type="entry name" value="TPR-like_helical_dom_sf"/>
</dbReference>
<name>A0A0B2PJA6_GLYSO</name>
<dbReference type="AlphaFoldDB" id="A0A0B2PJA6"/>
<feature type="region of interest" description="Disordered" evidence="1">
    <location>
        <begin position="54"/>
        <end position="85"/>
    </location>
</feature>
<evidence type="ECO:0000256" key="1">
    <source>
        <dbReference type="SAM" id="MobiDB-lite"/>
    </source>
</evidence>